<sequence length="132" mass="14616">MASVIVYRAVLHVRTCRTMDVPTSWGYGGRLLVTLLRDSIQYYTWIVLAFLVEIIAGSKFSPERVKGLNLFPFIAVIPTSAATHMILHLHRVAVTSRQRSISIELVSIRHSGGIQKGTDVLVLEEGQTGIKA</sequence>
<reference evidence="2 3" key="1">
    <citation type="journal article" date="2016" name="Mol. Biol. Evol.">
        <title>Comparative Genomics of Early-Diverging Mushroom-Forming Fungi Provides Insights into the Origins of Lignocellulose Decay Capabilities.</title>
        <authorList>
            <person name="Nagy L.G."/>
            <person name="Riley R."/>
            <person name="Tritt A."/>
            <person name="Adam C."/>
            <person name="Daum C."/>
            <person name="Floudas D."/>
            <person name="Sun H."/>
            <person name="Yadav J.S."/>
            <person name="Pangilinan J."/>
            <person name="Larsson K.H."/>
            <person name="Matsuura K."/>
            <person name="Barry K."/>
            <person name="Labutti K."/>
            <person name="Kuo R."/>
            <person name="Ohm R.A."/>
            <person name="Bhattacharya S.S."/>
            <person name="Shirouzu T."/>
            <person name="Yoshinaga Y."/>
            <person name="Martin F.M."/>
            <person name="Grigoriev I.V."/>
            <person name="Hibbett D.S."/>
        </authorList>
    </citation>
    <scope>NUCLEOTIDE SEQUENCE [LARGE SCALE GENOMIC DNA]</scope>
    <source>
        <strain evidence="2 3">HHB14362 ss-1</strain>
    </source>
</reference>
<proteinExistence type="predicted"/>
<gene>
    <name evidence="2" type="ORF">NEOLEDRAFT_313365</name>
</gene>
<keyword evidence="3" id="KW-1185">Reference proteome</keyword>
<keyword evidence="1" id="KW-0472">Membrane</keyword>
<dbReference type="AlphaFoldDB" id="A0A165VT84"/>
<accession>A0A165VT84</accession>
<name>A0A165VT84_9AGAM</name>
<dbReference type="Proteomes" id="UP000076761">
    <property type="component" value="Unassembled WGS sequence"/>
</dbReference>
<protein>
    <submittedName>
        <fullName evidence="2">Uncharacterized protein</fullName>
    </submittedName>
</protein>
<keyword evidence="1" id="KW-1133">Transmembrane helix</keyword>
<evidence type="ECO:0000256" key="1">
    <source>
        <dbReference type="SAM" id="Phobius"/>
    </source>
</evidence>
<keyword evidence="1" id="KW-0812">Transmembrane</keyword>
<dbReference type="OrthoDB" id="3256800at2759"/>
<dbReference type="EMBL" id="KV425552">
    <property type="protein sequence ID" value="KZT30149.1"/>
    <property type="molecule type" value="Genomic_DNA"/>
</dbReference>
<dbReference type="InParanoid" id="A0A165VT84"/>
<evidence type="ECO:0000313" key="3">
    <source>
        <dbReference type="Proteomes" id="UP000076761"/>
    </source>
</evidence>
<feature type="transmembrane region" description="Helical" evidence="1">
    <location>
        <begin position="40"/>
        <end position="58"/>
    </location>
</feature>
<organism evidence="2 3">
    <name type="scientific">Neolentinus lepideus HHB14362 ss-1</name>
    <dbReference type="NCBI Taxonomy" id="1314782"/>
    <lineage>
        <taxon>Eukaryota</taxon>
        <taxon>Fungi</taxon>
        <taxon>Dikarya</taxon>
        <taxon>Basidiomycota</taxon>
        <taxon>Agaricomycotina</taxon>
        <taxon>Agaricomycetes</taxon>
        <taxon>Gloeophyllales</taxon>
        <taxon>Gloeophyllaceae</taxon>
        <taxon>Neolentinus</taxon>
    </lineage>
</organism>
<feature type="transmembrane region" description="Helical" evidence="1">
    <location>
        <begin position="70"/>
        <end position="89"/>
    </location>
</feature>
<evidence type="ECO:0000313" key="2">
    <source>
        <dbReference type="EMBL" id="KZT30149.1"/>
    </source>
</evidence>